<comment type="caution">
    <text evidence="2">The sequence shown here is derived from an EMBL/GenBank/DDBJ whole genome shotgun (WGS) entry which is preliminary data.</text>
</comment>
<gene>
    <name evidence="2" type="ORF">AVEN_240040_1</name>
</gene>
<dbReference type="AlphaFoldDB" id="A0A4Y2VX83"/>
<dbReference type="EMBL" id="BGPR01051421">
    <property type="protein sequence ID" value="GBO28377.1"/>
    <property type="molecule type" value="Genomic_DNA"/>
</dbReference>
<accession>A0A4Y2VX83</accession>
<reference evidence="2 3" key="1">
    <citation type="journal article" date="2019" name="Sci. Rep.">
        <title>Orb-weaving spider Araneus ventricosus genome elucidates the spidroin gene catalogue.</title>
        <authorList>
            <person name="Kono N."/>
            <person name="Nakamura H."/>
            <person name="Ohtoshi R."/>
            <person name="Moran D.A.P."/>
            <person name="Shinohara A."/>
            <person name="Yoshida Y."/>
            <person name="Fujiwara M."/>
            <person name="Mori M."/>
            <person name="Tomita M."/>
            <person name="Arakawa K."/>
        </authorList>
    </citation>
    <scope>NUCLEOTIDE SEQUENCE [LARGE SCALE GENOMIC DNA]</scope>
</reference>
<protein>
    <submittedName>
        <fullName evidence="2">Uncharacterized protein</fullName>
    </submittedName>
</protein>
<evidence type="ECO:0000256" key="1">
    <source>
        <dbReference type="SAM" id="MobiDB-lite"/>
    </source>
</evidence>
<dbReference type="Proteomes" id="UP000499080">
    <property type="component" value="Unassembled WGS sequence"/>
</dbReference>
<sequence length="97" mass="10603">MQEMLCQHRKTPQFQTQKSRGANGFNSELEVHPGAGNQRPEGTVKGCSTSSGKTESPAKANATKEKKAGEGRKYKEIPWLCGKKVCIGESSPRRLGR</sequence>
<evidence type="ECO:0000313" key="3">
    <source>
        <dbReference type="Proteomes" id="UP000499080"/>
    </source>
</evidence>
<feature type="compositionally biased region" description="Basic and acidic residues" evidence="1">
    <location>
        <begin position="62"/>
        <end position="73"/>
    </location>
</feature>
<organism evidence="2 3">
    <name type="scientific">Araneus ventricosus</name>
    <name type="common">Orbweaver spider</name>
    <name type="synonym">Epeira ventricosa</name>
    <dbReference type="NCBI Taxonomy" id="182803"/>
    <lineage>
        <taxon>Eukaryota</taxon>
        <taxon>Metazoa</taxon>
        <taxon>Ecdysozoa</taxon>
        <taxon>Arthropoda</taxon>
        <taxon>Chelicerata</taxon>
        <taxon>Arachnida</taxon>
        <taxon>Araneae</taxon>
        <taxon>Araneomorphae</taxon>
        <taxon>Entelegynae</taxon>
        <taxon>Araneoidea</taxon>
        <taxon>Araneidae</taxon>
        <taxon>Araneus</taxon>
    </lineage>
</organism>
<feature type="region of interest" description="Disordered" evidence="1">
    <location>
        <begin position="1"/>
        <end position="73"/>
    </location>
</feature>
<feature type="compositionally biased region" description="Polar residues" evidence="1">
    <location>
        <begin position="12"/>
        <end position="26"/>
    </location>
</feature>
<proteinExistence type="predicted"/>
<evidence type="ECO:0000313" key="2">
    <source>
        <dbReference type="EMBL" id="GBO28377.1"/>
    </source>
</evidence>
<keyword evidence="3" id="KW-1185">Reference proteome</keyword>
<name>A0A4Y2VX83_ARAVE</name>